<keyword evidence="2" id="KW-0645">Protease</keyword>
<dbReference type="GO" id="GO:0008237">
    <property type="term" value="F:metallopeptidase activity"/>
    <property type="evidence" value="ECO:0007669"/>
    <property type="project" value="UniProtKB-KW"/>
</dbReference>
<evidence type="ECO:0000256" key="6">
    <source>
        <dbReference type="ARBA" id="ARBA00022997"/>
    </source>
</evidence>
<sequence length="230" mass="26873">MSDYIELDSILLIADRKIVTIPVMDNHEPMVDLVGLQEISYGPSPEIPNNTDYTKMRNTVYEKLKQAQFLLPKGLRFCLYESYRSLTLQKSLFDTRYEKVKNKHPEWSYEQVFTETTRMVSPVINQDGSPNIPPHSTGAAIDVYLINEQREAIEMGIHPKDWMEDLDGSLSLTASEIISEEAKQNRKIMSQALEAVGFVNYRNEYWHWSYGDRYWAYYKQKPYALYDSCK</sequence>
<keyword evidence="8" id="KW-0961">Cell wall biogenesis/degradation</keyword>
<organism evidence="9 10">
    <name type="scientific">Legionella bozemanae</name>
    <name type="common">Fluoribacter bozemanae</name>
    <dbReference type="NCBI Taxonomy" id="447"/>
    <lineage>
        <taxon>Bacteria</taxon>
        <taxon>Pseudomonadati</taxon>
        <taxon>Pseudomonadota</taxon>
        <taxon>Gammaproteobacteria</taxon>
        <taxon>Legionellales</taxon>
        <taxon>Legionellaceae</taxon>
        <taxon>Legionella</taxon>
    </lineage>
</organism>
<evidence type="ECO:0000256" key="7">
    <source>
        <dbReference type="ARBA" id="ARBA00023049"/>
    </source>
</evidence>
<evidence type="ECO:0000256" key="3">
    <source>
        <dbReference type="ARBA" id="ARBA00022723"/>
    </source>
</evidence>
<gene>
    <name evidence="9" type="ORF">Lboz_0266</name>
</gene>
<dbReference type="Gene3D" id="3.30.1380.10">
    <property type="match status" value="1"/>
</dbReference>
<dbReference type="Pfam" id="PF01427">
    <property type="entry name" value="Peptidase_M15"/>
    <property type="match status" value="1"/>
</dbReference>
<dbReference type="RefSeq" id="WP_058457968.1">
    <property type="nucleotide sequence ID" value="NZ_CAAAIY010000003.1"/>
</dbReference>
<dbReference type="InterPro" id="IPR000755">
    <property type="entry name" value="A_A_dipeptidase"/>
</dbReference>
<dbReference type="Proteomes" id="UP000054695">
    <property type="component" value="Unassembled WGS sequence"/>
</dbReference>
<dbReference type="STRING" id="447.Lboz_0266"/>
<evidence type="ECO:0000313" key="10">
    <source>
        <dbReference type="Proteomes" id="UP000054695"/>
    </source>
</evidence>
<protein>
    <submittedName>
        <fullName evidence="9">D-alanyl-D-alanine dipeptidase</fullName>
    </submittedName>
</protein>
<evidence type="ECO:0000256" key="2">
    <source>
        <dbReference type="ARBA" id="ARBA00022670"/>
    </source>
</evidence>
<keyword evidence="10" id="KW-1185">Reference proteome</keyword>
<comment type="catalytic activity">
    <reaction evidence="1">
        <text>D-alanyl-D-alanine + H2O = 2 D-alanine</text>
        <dbReference type="Rhea" id="RHEA:20661"/>
        <dbReference type="ChEBI" id="CHEBI:15377"/>
        <dbReference type="ChEBI" id="CHEBI:57416"/>
        <dbReference type="ChEBI" id="CHEBI:57822"/>
        <dbReference type="EC" id="3.4.13.22"/>
    </reaction>
</comment>
<accession>A0A0W0S2E2</accession>
<proteinExistence type="predicted"/>
<keyword evidence="5" id="KW-0862">Zinc</keyword>
<dbReference type="GO" id="GO:0046872">
    <property type="term" value="F:metal ion binding"/>
    <property type="evidence" value="ECO:0007669"/>
    <property type="project" value="UniProtKB-KW"/>
</dbReference>
<keyword evidence="3" id="KW-0479">Metal-binding</keyword>
<dbReference type="GO" id="GO:0160237">
    <property type="term" value="F:D-Ala-D-Ala dipeptidase activity"/>
    <property type="evidence" value="ECO:0007669"/>
    <property type="project" value="UniProtKB-EC"/>
</dbReference>
<evidence type="ECO:0000256" key="4">
    <source>
        <dbReference type="ARBA" id="ARBA00022801"/>
    </source>
</evidence>
<name>A0A0W0S2E2_LEGBO</name>
<keyword evidence="7" id="KW-0482">Metalloprotease</keyword>
<dbReference type="GO" id="GO:0006508">
    <property type="term" value="P:proteolysis"/>
    <property type="evidence" value="ECO:0007669"/>
    <property type="project" value="UniProtKB-KW"/>
</dbReference>
<dbReference type="EMBL" id="LNXU01000002">
    <property type="protein sequence ID" value="KTC77313.1"/>
    <property type="molecule type" value="Genomic_DNA"/>
</dbReference>
<dbReference type="PANTHER" id="PTHR43126:SF2">
    <property type="entry name" value="D-ALANYL-D-ALANINE DIPEPTIDASE"/>
    <property type="match status" value="1"/>
</dbReference>
<dbReference type="PATRIC" id="fig|447.4.peg.288"/>
<dbReference type="CDD" id="cd14843">
    <property type="entry name" value="D-Ala-D-Ala_dipeptidase_like"/>
    <property type="match status" value="1"/>
</dbReference>
<dbReference type="PANTHER" id="PTHR43126">
    <property type="entry name" value="D-ALANYL-D-ALANINE DIPEPTIDASE"/>
    <property type="match status" value="1"/>
</dbReference>
<evidence type="ECO:0000256" key="8">
    <source>
        <dbReference type="ARBA" id="ARBA00023316"/>
    </source>
</evidence>
<evidence type="ECO:0000313" key="9">
    <source>
        <dbReference type="EMBL" id="KTC77313.1"/>
    </source>
</evidence>
<reference evidence="9 10" key="1">
    <citation type="submission" date="2015-11" db="EMBL/GenBank/DDBJ databases">
        <title>Genomic analysis of 38 Legionella species identifies large and diverse effector repertoires.</title>
        <authorList>
            <person name="Burstein D."/>
            <person name="Amaro F."/>
            <person name="Zusman T."/>
            <person name="Lifshitz Z."/>
            <person name="Cohen O."/>
            <person name="Gilbert J.A."/>
            <person name="Pupko T."/>
            <person name="Shuman H.A."/>
            <person name="Segal G."/>
        </authorList>
    </citation>
    <scope>NUCLEOTIDE SEQUENCE [LARGE SCALE GENOMIC DNA]</scope>
    <source>
        <strain evidence="9 10">WIGA</strain>
    </source>
</reference>
<evidence type="ECO:0000256" key="5">
    <source>
        <dbReference type="ARBA" id="ARBA00022833"/>
    </source>
</evidence>
<keyword evidence="6" id="KW-0224">Dipeptidase</keyword>
<dbReference type="OrthoDB" id="9801430at2"/>
<dbReference type="AlphaFoldDB" id="A0A0W0S2E2"/>
<dbReference type="InterPro" id="IPR009045">
    <property type="entry name" value="Zn_M74/Hedgehog-like"/>
</dbReference>
<dbReference type="SUPFAM" id="SSF55166">
    <property type="entry name" value="Hedgehog/DD-peptidase"/>
    <property type="match status" value="1"/>
</dbReference>
<comment type="caution">
    <text evidence="9">The sequence shown here is derived from an EMBL/GenBank/DDBJ whole genome shotgun (WGS) entry which is preliminary data.</text>
</comment>
<keyword evidence="4" id="KW-0378">Hydrolase</keyword>
<dbReference type="GO" id="GO:0071555">
    <property type="term" value="P:cell wall organization"/>
    <property type="evidence" value="ECO:0007669"/>
    <property type="project" value="UniProtKB-KW"/>
</dbReference>
<evidence type="ECO:0000256" key="1">
    <source>
        <dbReference type="ARBA" id="ARBA00001362"/>
    </source>
</evidence>